<evidence type="ECO:0000313" key="8">
    <source>
        <dbReference type="EMBL" id="BCJ89782.1"/>
    </source>
</evidence>
<dbReference type="Gene3D" id="3.40.630.30">
    <property type="match status" value="1"/>
</dbReference>
<dbReference type="PROSITE" id="PS51191">
    <property type="entry name" value="FEMABX"/>
    <property type="match status" value="1"/>
</dbReference>
<evidence type="ECO:0000313" key="9">
    <source>
        <dbReference type="Proteomes" id="UP000515317"/>
    </source>
</evidence>
<dbReference type="InterPro" id="IPR003447">
    <property type="entry name" value="FEMABX"/>
</dbReference>
<evidence type="ECO:0000256" key="3">
    <source>
        <dbReference type="ARBA" id="ARBA00022960"/>
    </source>
</evidence>
<dbReference type="GO" id="GO:0009252">
    <property type="term" value="P:peptidoglycan biosynthetic process"/>
    <property type="evidence" value="ECO:0007669"/>
    <property type="project" value="UniProtKB-KW"/>
</dbReference>
<dbReference type="InterPro" id="IPR038740">
    <property type="entry name" value="BioF2-like_GNAT_dom"/>
</dbReference>
<name>A0A6S6QR83_9HYPH</name>
<dbReference type="GO" id="GO:0071555">
    <property type="term" value="P:cell wall organization"/>
    <property type="evidence" value="ECO:0007669"/>
    <property type="project" value="UniProtKB-KW"/>
</dbReference>
<dbReference type="AlphaFoldDB" id="A0A6S6QR83"/>
<accession>A0A6S6QR83</accession>
<organism evidence="8 9">
    <name type="scientific">Terrihabitans soli</name>
    <dbReference type="NCBI Taxonomy" id="708113"/>
    <lineage>
        <taxon>Bacteria</taxon>
        <taxon>Pseudomonadati</taxon>
        <taxon>Pseudomonadota</taxon>
        <taxon>Alphaproteobacteria</taxon>
        <taxon>Hyphomicrobiales</taxon>
        <taxon>Terrihabitans</taxon>
    </lineage>
</organism>
<reference evidence="8 9" key="1">
    <citation type="submission" date="2020-08" db="EMBL/GenBank/DDBJ databases">
        <title>Genome sequence of Rhizobiales bacterium strain IZ6.</title>
        <authorList>
            <person name="Nakai R."/>
            <person name="Naganuma T."/>
        </authorList>
    </citation>
    <scope>NUCLEOTIDE SEQUENCE [LARGE SCALE GENOMIC DNA]</scope>
    <source>
        <strain evidence="8 9">IZ6</strain>
    </source>
</reference>
<feature type="domain" description="BioF2-like acetyltransferase" evidence="7">
    <location>
        <begin position="183"/>
        <end position="311"/>
    </location>
</feature>
<dbReference type="GO" id="GO:0008360">
    <property type="term" value="P:regulation of cell shape"/>
    <property type="evidence" value="ECO:0007669"/>
    <property type="project" value="UniProtKB-KW"/>
</dbReference>
<dbReference type="EMBL" id="AP023361">
    <property type="protein sequence ID" value="BCJ89782.1"/>
    <property type="molecule type" value="Genomic_DNA"/>
</dbReference>
<sequence>MSQSATLVSARLEPRPWSQHLLEREQEINIVSHADWNALLDLFEDVNYEQSSLFTAKTFGVENTVCVVVVEQGEVLGGMCYGRVNVPVLGGVGFCKVGPVWRPIGKPVDLGRYMRLVTALCRHAKNAGIALTLIPRAHPVFTSLESDALADLGLKARRMTQGGDHFICNASLSAEAQLASLAQTWRANLRKAEKAGVDVVELDPGDYAAFEALYQSMSERKQVLLFRPVDVVPELAESLPEDLKPKCLMAHHDGEAVAGIVYGVLGDTAYYLYGATGEKALPVRAGYKLQWEVLERIRGEAAWYDLGTSASEPGLAQFKSGLMGKEGIKLQVPGEFDYAATIKAKLALKFVYGARGARRILRTWMSRLYRG</sequence>
<comment type="similarity">
    <text evidence="1">Belongs to the FemABX family.</text>
</comment>
<dbReference type="PANTHER" id="PTHR36174">
    <property type="entry name" value="LIPID II:GLYCINE GLYCYLTRANSFERASE"/>
    <property type="match status" value="1"/>
</dbReference>
<evidence type="ECO:0000256" key="2">
    <source>
        <dbReference type="ARBA" id="ARBA00022679"/>
    </source>
</evidence>
<keyword evidence="4" id="KW-0573">Peptidoglycan synthesis</keyword>
<dbReference type="Pfam" id="PF13480">
    <property type="entry name" value="Acetyltransf_6"/>
    <property type="match status" value="1"/>
</dbReference>
<dbReference type="RefSeq" id="WP_222876465.1">
    <property type="nucleotide sequence ID" value="NZ_AP023361.1"/>
</dbReference>
<dbReference type="InterPro" id="IPR016181">
    <property type="entry name" value="Acyl_CoA_acyltransferase"/>
</dbReference>
<dbReference type="GO" id="GO:0016755">
    <property type="term" value="F:aminoacyltransferase activity"/>
    <property type="evidence" value="ECO:0007669"/>
    <property type="project" value="InterPro"/>
</dbReference>
<protein>
    <recommendedName>
        <fullName evidence="7">BioF2-like acetyltransferase domain-containing protein</fullName>
    </recommendedName>
</protein>
<dbReference type="PANTHER" id="PTHR36174:SF1">
    <property type="entry name" value="LIPID II:GLYCINE GLYCYLTRANSFERASE"/>
    <property type="match status" value="1"/>
</dbReference>
<gene>
    <name evidence="8" type="ORF">IZ6_05170</name>
</gene>
<dbReference type="InterPro" id="IPR050644">
    <property type="entry name" value="PG_Glycine_Bridge_Synth"/>
</dbReference>
<keyword evidence="2" id="KW-0808">Transferase</keyword>
<keyword evidence="3" id="KW-0133">Cell shape</keyword>
<dbReference type="KEGG" id="tso:IZ6_05170"/>
<proteinExistence type="inferred from homology"/>
<keyword evidence="9" id="KW-1185">Reference proteome</keyword>
<evidence type="ECO:0000256" key="4">
    <source>
        <dbReference type="ARBA" id="ARBA00022984"/>
    </source>
</evidence>
<keyword evidence="5" id="KW-0012">Acyltransferase</keyword>
<evidence type="ECO:0000256" key="5">
    <source>
        <dbReference type="ARBA" id="ARBA00023315"/>
    </source>
</evidence>
<evidence type="ECO:0000256" key="1">
    <source>
        <dbReference type="ARBA" id="ARBA00009943"/>
    </source>
</evidence>
<evidence type="ECO:0000259" key="7">
    <source>
        <dbReference type="Pfam" id="PF13480"/>
    </source>
</evidence>
<keyword evidence="6" id="KW-0961">Cell wall biogenesis/degradation</keyword>
<dbReference type="SUPFAM" id="SSF55729">
    <property type="entry name" value="Acyl-CoA N-acyltransferases (Nat)"/>
    <property type="match status" value="1"/>
</dbReference>
<dbReference type="Proteomes" id="UP000515317">
    <property type="component" value="Chromosome"/>
</dbReference>
<evidence type="ECO:0000256" key="6">
    <source>
        <dbReference type="ARBA" id="ARBA00023316"/>
    </source>
</evidence>